<dbReference type="PRINTS" id="PR00080">
    <property type="entry name" value="SDRFAMILY"/>
</dbReference>
<dbReference type="InterPro" id="IPR036291">
    <property type="entry name" value="NAD(P)-bd_dom_sf"/>
</dbReference>
<comment type="caution">
    <text evidence="4">The sequence shown here is derived from an EMBL/GenBank/DDBJ whole genome shotgun (WGS) entry which is preliminary data.</text>
</comment>
<dbReference type="PRINTS" id="PR00081">
    <property type="entry name" value="GDHRDH"/>
</dbReference>
<protein>
    <recommendedName>
        <fullName evidence="6">Alcohol dehydrogenase</fullName>
    </recommendedName>
</protein>
<dbReference type="GO" id="GO:0016616">
    <property type="term" value="F:oxidoreductase activity, acting on the CH-OH group of donors, NAD or NADP as acceptor"/>
    <property type="evidence" value="ECO:0007669"/>
    <property type="project" value="TreeGrafter"/>
</dbReference>
<comment type="similarity">
    <text evidence="1 3">Belongs to the short-chain dehydrogenases/reductases (SDR) family.</text>
</comment>
<sequence length="264" mass="29126">MVLNLVGKIALVTGGASGLGLQYAKELLKNGVKAVTLADVNFNFALVALSEIEKEFGPNRALFVKTDVTDKQQFENAFQKTVEKFKHVDILINNAGIFNDKIWEEEIAVNINGVIHGILLGLENYLFKYKQGPEAVIVNISSIAGLDVFPFIPIYCATKAAITALTRNWGTSDHYERTKVRVFTICPGATATPLLTGVSGRNLGAVYEDMLQEAFRGLPVQETEHVAKELVKLIQSCPNGTVWAIEDGKPSYEYVFPERETMQK</sequence>
<evidence type="ECO:0008006" key="6">
    <source>
        <dbReference type="Google" id="ProtNLM"/>
    </source>
</evidence>
<evidence type="ECO:0000256" key="1">
    <source>
        <dbReference type="ARBA" id="ARBA00006484"/>
    </source>
</evidence>
<reference evidence="4 5" key="1">
    <citation type="journal article" date="2023" name="Insect Mol. Biol.">
        <title>Genome sequencing provides insights into the evolution of gene families encoding plant cell wall-degrading enzymes in longhorned beetles.</title>
        <authorList>
            <person name="Shin N.R."/>
            <person name="Okamura Y."/>
            <person name="Kirsch R."/>
            <person name="Pauchet Y."/>
        </authorList>
    </citation>
    <scope>NUCLEOTIDE SEQUENCE [LARGE SCALE GENOMIC DNA]</scope>
    <source>
        <strain evidence="4">EAD_L_NR</strain>
    </source>
</reference>
<name>A0AAV8WB76_9CUCU</name>
<evidence type="ECO:0000256" key="2">
    <source>
        <dbReference type="ARBA" id="ARBA00023002"/>
    </source>
</evidence>
<dbReference type="Proteomes" id="UP001159042">
    <property type="component" value="Unassembled WGS sequence"/>
</dbReference>
<evidence type="ECO:0000313" key="5">
    <source>
        <dbReference type="Proteomes" id="UP001159042"/>
    </source>
</evidence>
<dbReference type="Pfam" id="PF00106">
    <property type="entry name" value="adh_short"/>
    <property type="match status" value="1"/>
</dbReference>
<keyword evidence="5" id="KW-1185">Reference proteome</keyword>
<dbReference type="AlphaFoldDB" id="A0AAV8WB76"/>
<evidence type="ECO:0000256" key="3">
    <source>
        <dbReference type="RuleBase" id="RU000363"/>
    </source>
</evidence>
<dbReference type="PANTHER" id="PTHR44229">
    <property type="entry name" value="15-HYDROXYPROSTAGLANDIN DEHYDROGENASE [NAD(+)]"/>
    <property type="match status" value="1"/>
</dbReference>
<dbReference type="InterPro" id="IPR020904">
    <property type="entry name" value="Sc_DH/Rdtase_CS"/>
</dbReference>
<dbReference type="PROSITE" id="PS00061">
    <property type="entry name" value="ADH_SHORT"/>
    <property type="match status" value="1"/>
</dbReference>
<dbReference type="GO" id="GO:0005737">
    <property type="term" value="C:cytoplasm"/>
    <property type="evidence" value="ECO:0007669"/>
    <property type="project" value="TreeGrafter"/>
</dbReference>
<organism evidence="4 5">
    <name type="scientific">Exocentrus adspersus</name>
    <dbReference type="NCBI Taxonomy" id="1586481"/>
    <lineage>
        <taxon>Eukaryota</taxon>
        <taxon>Metazoa</taxon>
        <taxon>Ecdysozoa</taxon>
        <taxon>Arthropoda</taxon>
        <taxon>Hexapoda</taxon>
        <taxon>Insecta</taxon>
        <taxon>Pterygota</taxon>
        <taxon>Neoptera</taxon>
        <taxon>Endopterygota</taxon>
        <taxon>Coleoptera</taxon>
        <taxon>Polyphaga</taxon>
        <taxon>Cucujiformia</taxon>
        <taxon>Chrysomeloidea</taxon>
        <taxon>Cerambycidae</taxon>
        <taxon>Lamiinae</taxon>
        <taxon>Acanthocinini</taxon>
        <taxon>Exocentrus</taxon>
    </lineage>
</organism>
<dbReference type="SUPFAM" id="SSF51735">
    <property type="entry name" value="NAD(P)-binding Rossmann-fold domains"/>
    <property type="match status" value="1"/>
</dbReference>
<accession>A0AAV8WB76</accession>
<dbReference type="PANTHER" id="PTHR44229:SF8">
    <property type="entry name" value="ALCOHOL DEHYDROGENASE-RELATED"/>
    <property type="match status" value="1"/>
</dbReference>
<dbReference type="InterPro" id="IPR002347">
    <property type="entry name" value="SDR_fam"/>
</dbReference>
<evidence type="ECO:0000313" key="4">
    <source>
        <dbReference type="EMBL" id="KAJ8923437.1"/>
    </source>
</evidence>
<dbReference type="FunFam" id="3.40.50.720:FF:000149">
    <property type="entry name" value="15-hydroxyprostaglandin dehydrogenase [NAD(+)]"/>
    <property type="match status" value="1"/>
</dbReference>
<dbReference type="EMBL" id="JANEYG010000005">
    <property type="protein sequence ID" value="KAJ8923437.1"/>
    <property type="molecule type" value="Genomic_DNA"/>
</dbReference>
<keyword evidence="2" id="KW-0560">Oxidoreductase</keyword>
<dbReference type="Gene3D" id="3.40.50.720">
    <property type="entry name" value="NAD(P)-binding Rossmann-like Domain"/>
    <property type="match status" value="1"/>
</dbReference>
<proteinExistence type="inferred from homology"/>
<gene>
    <name evidence="4" type="ORF">NQ315_001996</name>
</gene>